<dbReference type="PANTHER" id="PTHR22835">
    <property type="entry name" value="ZINC FINGER FYVE DOMAIN CONTAINING PROTEIN"/>
    <property type="match status" value="1"/>
</dbReference>
<reference evidence="3 4" key="1">
    <citation type="journal article" date="2021" name="BMC Genomics">
        <title>Datura genome reveals duplications of psychoactive alkaloid biosynthetic genes and high mutation rate following tissue culture.</title>
        <authorList>
            <person name="Rajewski A."/>
            <person name="Carter-House D."/>
            <person name="Stajich J."/>
            <person name="Litt A."/>
        </authorList>
    </citation>
    <scope>NUCLEOTIDE SEQUENCE [LARGE SCALE GENOMIC DNA]</scope>
    <source>
        <strain evidence="3">AR-01</strain>
    </source>
</reference>
<gene>
    <name evidence="3" type="ORF">HAX54_003684</name>
</gene>
<protein>
    <submittedName>
        <fullName evidence="3">Uncharacterized protein</fullName>
    </submittedName>
</protein>
<dbReference type="Gene3D" id="3.40.50.1110">
    <property type="entry name" value="SGNH hydrolase"/>
    <property type="match status" value="1"/>
</dbReference>
<dbReference type="EMBL" id="JACEIK010011691">
    <property type="protein sequence ID" value="MCE3215835.1"/>
    <property type="molecule type" value="Genomic_DNA"/>
</dbReference>
<comment type="caution">
    <text evidence="3">The sequence shown here is derived from an EMBL/GenBank/DDBJ whole genome shotgun (WGS) entry which is preliminary data.</text>
</comment>
<dbReference type="Pfam" id="PF00657">
    <property type="entry name" value="Lipase_GDSL"/>
    <property type="match status" value="1"/>
</dbReference>
<dbReference type="PANTHER" id="PTHR22835:SF556">
    <property type="match status" value="1"/>
</dbReference>
<dbReference type="InterPro" id="IPR036514">
    <property type="entry name" value="SGNH_hydro_sf"/>
</dbReference>
<evidence type="ECO:0000313" key="3">
    <source>
        <dbReference type="EMBL" id="MCE3215835.1"/>
    </source>
</evidence>
<sequence>MVPGVLPNGCLPSYLTYFESLNEEDYDELGCLIWANDFASYHNELLQKELHQLRELYPHVNIIYADYYNAAKQHYRDPQKYRFNLKGALVARCGSGGPYNFNASAQCGNYPATSCEDPNQCVNWDGHHLTEAAYRWITKSLLEGPFTYPPIKNLSTFDITEVQVKPKIEKPSNYI</sequence>
<proteinExistence type="inferred from homology"/>
<organism evidence="3 4">
    <name type="scientific">Datura stramonium</name>
    <name type="common">Jimsonweed</name>
    <name type="synonym">Common thornapple</name>
    <dbReference type="NCBI Taxonomy" id="4076"/>
    <lineage>
        <taxon>Eukaryota</taxon>
        <taxon>Viridiplantae</taxon>
        <taxon>Streptophyta</taxon>
        <taxon>Embryophyta</taxon>
        <taxon>Tracheophyta</taxon>
        <taxon>Spermatophyta</taxon>
        <taxon>Magnoliopsida</taxon>
        <taxon>eudicotyledons</taxon>
        <taxon>Gunneridae</taxon>
        <taxon>Pentapetalae</taxon>
        <taxon>asterids</taxon>
        <taxon>lamiids</taxon>
        <taxon>Solanales</taxon>
        <taxon>Solanaceae</taxon>
        <taxon>Solanoideae</taxon>
        <taxon>Datureae</taxon>
        <taxon>Datura</taxon>
    </lineage>
</organism>
<evidence type="ECO:0000256" key="2">
    <source>
        <dbReference type="ARBA" id="ARBA00023180"/>
    </source>
</evidence>
<keyword evidence="4" id="KW-1185">Reference proteome</keyword>
<keyword evidence="2" id="KW-0325">Glycoprotein</keyword>
<evidence type="ECO:0000313" key="4">
    <source>
        <dbReference type="Proteomes" id="UP000823775"/>
    </source>
</evidence>
<accession>A0ABS8WUZ9</accession>
<comment type="similarity">
    <text evidence="1">Belongs to the 'GDSL' lipolytic enzyme family.</text>
</comment>
<dbReference type="Proteomes" id="UP000823775">
    <property type="component" value="Unassembled WGS sequence"/>
</dbReference>
<dbReference type="InterPro" id="IPR001087">
    <property type="entry name" value="GDSL"/>
</dbReference>
<name>A0ABS8WUZ9_DATST</name>
<evidence type="ECO:0000256" key="1">
    <source>
        <dbReference type="ARBA" id="ARBA00008668"/>
    </source>
</evidence>